<evidence type="ECO:0000256" key="1">
    <source>
        <dbReference type="ARBA" id="ARBA00022737"/>
    </source>
</evidence>
<dbReference type="PANTHER" id="PTHR48094:SF12">
    <property type="entry name" value="PARKINSON DISEASE PROTEIN 7 HOMOLOG"/>
    <property type="match status" value="1"/>
</dbReference>
<name>A0A1E2VF87_9GAMM</name>
<dbReference type="InterPro" id="IPR029062">
    <property type="entry name" value="Class_I_gatase-like"/>
</dbReference>
<organism evidence="3 4">
    <name type="scientific">Terasakiispira papahanaumokuakeensis</name>
    <dbReference type="NCBI Taxonomy" id="197479"/>
    <lineage>
        <taxon>Bacteria</taxon>
        <taxon>Pseudomonadati</taxon>
        <taxon>Pseudomonadota</taxon>
        <taxon>Gammaproteobacteria</taxon>
        <taxon>Oceanospirillales</taxon>
        <taxon>Terasakiispira</taxon>
    </lineage>
</organism>
<gene>
    <name evidence="3" type="ORF">BFW38_09175</name>
</gene>
<feature type="domain" description="DJ-1/PfpI" evidence="2">
    <location>
        <begin position="4"/>
        <end position="166"/>
    </location>
</feature>
<dbReference type="FunFam" id="3.40.50.880:FF:000015">
    <property type="entry name" value="Protein DJ-1 homolog C"/>
    <property type="match status" value="1"/>
</dbReference>
<dbReference type="InterPro" id="IPR006287">
    <property type="entry name" value="DJ-1"/>
</dbReference>
<evidence type="ECO:0000313" key="4">
    <source>
        <dbReference type="Proteomes" id="UP000094291"/>
    </source>
</evidence>
<dbReference type="Gene3D" id="3.40.50.880">
    <property type="match status" value="1"/>
</dbReference>
<protein>
    <recommendedName>
        <fullName evidence="2">DJ-1/PfpI domain-containing protein</fullName>
    </recommendedName>
</protein>
<dbReference type="CDD" id="cd03135">
    <property type="entry name" value="GATase1_DJ-1"/>
    <property type="match status" value="1"/>
</dbReference>
<keyword evidence="4" id="KW-1185">Reference proteome</keyword>
<dbReference type="GO" id="GO:1903189">
    <property type="term" value="P:glyoxal metabolic process"/>
    <property type="evidence" value="ECO:0007669"/>
    <property type="project" value="TreeGrafter"/>
</dbReference>
<dbReference type="NCBIfam" id="TIGR01383">
    <property type="entry name" value="not_thiJ"/>
    <property type="match status" value="1"/>
</dbReference>
<dbReference type="AlphaFoldDB" id="A0A1E2VF87"/>
<dbReference type="STRING" id="197479.BFW38_09175"/>
<dbReference type="GO" id="GO:0005737">
    <property type="term" value="C:cytoplasm"/>
    <property type="evidence" value="ECO:0007669"/>
    <property type="project" value="TreeGrafter"/>
</dbReference>
<dbReference type="PANTHER" id="PTHR48094">
    <property type="entry name" value="PROTEIN/NUCLEIC ACID DEGLYCASE DJ-1-RELATED"/>
    <property type="match status" value="1"/>
</dbReference>
<dbReference type="SUPFAM" id="SSF52317">
    <property type="entry name" value="Class I glutamine amidotransferase-like"/>
    <property type="match status" value="1"/>
</dbReference>
<reference evidence="3 4" key="1">
    <citation type="submission" date="2016-08" db="EMBL/GenBank/DDBJ databases">
        <authorList>
            <person name="Seilhamer J.J."/>
        </authorList>
    </citation>
    <scope>NUCLEOTIDE SEQUENCE [LARGE SCALE GENOMIC DNA]</scope>
    <source>
        <strain evidence="3 4">PH27A</strain>
    </source>
</reference>
<keyword evidence="1" id="KW-0677">Repeat</keyword>
<accession>A0A1E2VF87</accession>
<dbReference type="EMBL" id="MDTQ01000001">
    <property type="protein sequence ID" value="ODC05325.1"/>
    <property type="molecule type" value="Genomic_DNA"/>
</dbReference>
<evidence type="ECO:0000259" key="2">
    <source>
        <dbReference type="Pfam" id="PF01965"/>
    </source>
</evidence>
<dbReference type="OrthoDB" id="9803764at2"/>
<dbReference type="InterPro" id="IPR002818">
    <property type="entry name" value="DJ-1/PfpI"/>
</dbReference>
<comment type="caution">
    <text evidence="3">The sequence shown here is derived from an EMBL/GenBank/DDBJ whole genome shotgun (WGS) entry which is preliminary data.</text>
</comment>
<sequence length="186" mass="19845">MQAEVLLLIANGSEDLESVTIIDVLRRANIPLLLTSIEDNVQVTCARGTRIEADICLDALDDAAQYPMLVLPGGVEGAERLAASVQVQQRVKYQVSTGRVLAAICAAPALVLGEKGFLSGKAATCYPRFAERLGVPWQNAAVVEDGALITAQGPGSALAFALTLVTRLRDHYEAERIASEMLVSWP</sequence>
<dbReference type="Pfam" id="PF01965">
    <property type="entry name" value="DJ-1_PfpI"/>
    <property type="match status" value="1"/>
</dbReference>
<dbReference type="Proteomes" id="UP000094291">
    <property type="component" value="Unassembled WGS sequence"/>
</dbReference>
<evidence type="ECO:0000313" key="3">
    <source>
        <dbReference type="EMBL" id="ODC05325.1"/>
    </source>
</evidence>
<proteinExistence type="predicted"/>
<dbReference type="InterPro" id="IPR050325">
    <property type="entry name" value="Prot/Nucl_acid_deglycase"/>
</dbReference>